<dbReference type="AlphaFoldDB" id="A8XNB7"/>
<sequence length="80" mass="9031">MIRRQFIFVFVAVANGSNYNTVNYSNPSSIVNNLVISGFPQVTTTFTCDPEAQLWSVQGQTGQFTNFACIWKYLNGPFRL</sequence>
<protein>
    <submittedName>
        <fullName evidence="1">Protein CBG15995</fullName>
    </submittedName>
</protein>
<accession>A8XNB7</accession>
<dbReference type="EMBL" id="HE600995">
    <property type="protein sequence ID" value="CAP34348.2"/>
    <property type="molecule type" value="Genomic_DNA"/>
</dbReference>
<evidence type="ECO:0000313" key="2">
    <source>
        <dbReference type="Proteomes" id="UP000008549"/>
    </source>
</evidence>
<gene>
    <name evidence="1 3" type="ORF">CBG15995</name>
    <name evidence="1" type="ORF">CBG_15995</name>
</gene>
<reference evidence="1 2" key="2">
    <citation type="journal article" date="2011" name="PLoS Genet.">
        <title>Caenorhabditis briggsae recombinant inbred line genotypes reveal inter-strain incompatibility and the evolution of recombination.</title>
        <authorList>
            <person name="Ross J.A."/>
            <person name="Koboldt D.C."/>
            <person name="Staisch J.E."/>
            <person name="Chamberlin H.M."/>
            <person name="Gupta B.P."/>
            <person name="Miller R.D."/>
            <person name="Baird S.E."/>
            <person name="Haag E.S."/>
        </authorList>
    </citation>
    <scope>NUCLEOTIDE SEQUENCE [LARGE SCALE GENOMIC DNA]</scope>
    <source>
        <strain evidence="1 2">AF16</strain>
    </source>
</reference>
<reference evidence="1 2" key="1">
    <citation type="journal article" date="2003" name="PLoS Biol.">
        <title>The genome sequence of Caenorhabditis briggsae: a platform for comparative genomics.</title>
        <authorList>
            <person name="Stein L.D."/>
            <person name="Bao Z."/>
            <person name="Blasiar D."/>
            <person name="Blumenthal T."/>
            <person name="Brent M.R."/>
            <person name="Chen N."/>
            <person name="Chinwalla A."/>
            <person name="Clarke L."/>
            <person name="Clee C."/>
            <person name="Coghlan A."/>
            <person name="Coulson A."/>
            <person name="D'Eustachio P."/>
            <person name="Fitch D.H."/>
            <person name="Fulton L.A."/>
            <person name="Fulton R.E."/>
            <person name="Griffiths-Jones S."/>
            <person name="Harris T.W."/>
            <person name="Hillier L.W."/>
            <person name="Kamath R."/>
            <person name="Kuwabara P.E."/>
            <person name="Mardis E.R."/>
            <person name="Marra M.A."/>
            <person name="Miner T.L."/>
            <person name="Minx P."/>
            <person name="Mullikin J.C."/>
            <person name="Plumb R.W."/>
            <person name="Rogers J."/>
            <person name="Schein J.E."/>
            <person name="Sohrmann M."/>
            <person name="Spieth J."/>
            <person name="Stajich J.E."/>
            <person name="Wei C."/>
            <person name="Willey D."/>
            <person name="Wilson R.K."/>
            <person name="Durbin R."/>
            <person name="Waterston R.H."/>
        </authorList>
    </citation>
    <scope>NUCLEOTIDE SEQUENCE [LARGE SCALE GENOMIC DNA]</scope>
    <source>
        <strain evidence="1 2">AF16</strain>
    </source>
</reference>
<evidence type="ECO:0000313" key="3">
    <source>
        <dbReference type="WormBase" id="CBG15995"/>
    </source>
</evidence>
<dbReference type="WormBase" id="CBG15995">
    <property type="protein sequence ID" value="CBP18543"/>
    <property type="gene ID" value="WBGene00036078"/>
</dbReference>
<organism evidence="1 2">
    <name type="scientific">Caenorhabditis briggsae</name>
    <dbReference type="NCBI Taxonomy" id="6238"/>
    <lineage>
        <taxon>Eukaryota</taxon>
        <taxon>Metazoa</taxon>
        <taxon>Ecdysozoa</taxon>
        <taxon>Nematoda</taxon>
        <taxon>Chromadorea</taxon>
        <taxon>Rhabditida</taxon>
        <taxon>Rhabditina</taxon>
        <taxon>Rhabditomorpha</taxon>
        <taxon>Rhabditoidea</taxon>
        <taxon>Rhabditidae</taxon>
        <taxon>Peloderinae</taxon>
        <taxon>Caenorhabditis</taxon>
    </lineage>
</organism>
<name>A8XNB7_CAEBR</name>
<proteinExistence type="predicted"/>
<evidence type="ECO:0000313" key="1">
    <source>
        <dbReference type="EMBL" id="CAP34348.2"/>
    </source>
</evidence>
<dbReference type="RefSeq" id="XP_045095946.1">
    <property type="nucleotide sequence ID" value="XM_045238908.1"/>
</dbReference>
<dbReference type="HOGENOM" id="CLU_2591931_0_0_1"/>
<dbReference type="InParanoid" id="A8XNB7"/>
<keyword evidence="2" id="KW-1185">Reference proteome</keyword>
<dbReference type="CTD" id="8585376"/>
<dbReference type="KEGG" id="cbr:CBG_15995"/>
<dbReference type="GeneID" id="8585376"/>
<dbReference type="Proteomes" id="UP000008549">
    <property type="component" value="Unassembled WGS sequence"/>
</dbReference>